<accession>A0AAF0US21</accession>
<evidence type="ECO:0000313" key="2">
    <source>
        <dbReference type="EMBL" id="WMV50264.1"/>
    </source>
</evidence>
<organism evidence="2 3">
    <name type="scientific">Solanum verrucosum</name>
    <dbReference type="NCBI Taxonomy" id="315347"/>
    <lineage>
        <taxon>Eukaryota</taxon>
        <taxon>Viridiplantae</taxon>
        <taxon>Streptophyta</taxon>
        <taxon>Embryophyta</taxon>
        <taxon>Tracheophyta</taxon>
        <taxon>Spermatophyta</taxon>
        <taxon>Magnoliopsida</taxon>
        <taxon>eudicotyledons</taxon>
        <taxon>Gunneridae</taxon>
        <taxon>Pentapetalae</taxon>
        <taxon>asterids</taxon>
        <taxon>lamiids</taxon>
        <taxon>Solanales</taxon>
        <taxon>Solanaceae</taxon>
        <taxon>Solanoideae</taxon>
        <taxon>Solaneae</taxon>
        <taxon>Solanum</taxon>
    </lineage>
</organism>
<evidence type="ECO:0000313" key="3">
    <source>
        <dbReference type="Proteomes" id="UP001234989"/>
    </source>
</evidence>
<dbReference type="EMBL" id="CP133621">
    <property type="protein sequence ID" value="WMV50264.1"/>
    <property type="molecule type" value="Genomic_DNA"/>
</dbReference>
<gene>
    <name evidence="2" type="ORF">MTR67_043649</name>
</gene>
<keyword evidence="3" id="KW-1185">Reference proteome</keyword>
<feature type="compositionally biased region" description="Basic and acidic residues" evidence="1">
    <location>
        <begin position="66"/>
        <end position="83"/>
    </location>
</feature>
<proteinExistence type="predicted"/>
<name>A0AAF0US21_SOLVR</name>
<evidence type="ECO:0000256" key="1">
    <source>
        <dbReference type="SAM" id="MobiDB-lite"/>
    </source>
</evidence>
<sequence>MQKLKNPRDPNTNFEDETLWNFNLSIVVLWVIGRHGMALQNFSVMRQLLSFSAELILSFKTQHTGTKGEVKPFGDSPSRPDDP</sequence>
<feature type="region of interest" description="Disordered" evidence="1">
    <location>
        <begin position="64"/>
        <end position="83"/>
    </location>
</feature>
<reference evidence="2" key="1">
    <citation type="submission" date="2023-08" db="EMBL/GenBank/DDBJ databases">
        <title>A de novo genome assembly of Solanum verrucosum Schlechtendal, a Mexican diploid species geographically isolated from the other diploid A-genome species in potato relatives.</title>
        <authorList>
            <person name="Hosaka K."/>
        </authorList>
    </citation>
    <scope>NUCLEOTIDE SEQUENCE</scope>
    <source>
        <tissue evidence="2">Young leaves</tissue>
    </source>
</reference>
<protein>
    <submittedName>
        <fullName evidence="2">Uncharacterized protein</fullName>
    </submittedName>
</protein>
<dbReference type="AlphaFoldDB" id="A0AAF0US21"/>
<dbReference type="Proteomes" id="UP001234989">
    <property type="component" value="Chromosome 10"/>
</dbReference>